<accession>A0ABN5JG40</accession>
<proteinExistence type="predicted"/>
<name>A0ABN5JG40_FUSVA</name>
<gene>
    <name evidence="1" type="ORF">C4N18_06945</name>
</gene>
<evidence type="ECO:0000313" key="1">
    <source>
        <dbReference type="EMBL" id="AVQ30960.1"/>
    </source>
</evidence>
<dbReference type="RefSeq" id="WP_005949968.1">
    <property type="nucleotide sequence ID" value="NZ_CP028103.1"/>
</dbReference>
<protein>
    <submittedName>
        <fullName evidence="1">Uncharacterized protein</fullName>
    </submittedName>
</protein>
<dbReference type="Proteomes" id="UP000241238">
    <property type="component" value="Chromosome"/>
</dbReference>
<keyword evidence="2" id="KW-1185">Reference proteome</keyword>
<dbReference type="GeneID" id="77467727"/>
<organism evidence="1 2">
    <name type="scientific">Fusobacterium varium ATCC 27725</name>
    <dbReference type="NCBI Taxonomy" id="469618"/>
    <lineage>
        <taxon>Bacteria</taxon>
        <taxon>Fusobacteriati</taxon>
        <taxon>Fusobacteriota</taxon>
        <taxon>Fusobacteriia</taxon>
        <taxon>Fusobacteriales</taxon>
        <taxon>Fusobacteriaceae</taxon>
        <taxon>Fusobacterium</taxon>
    </lineage>
</organism>
<dbReference type="EMBL" id="CP028103">
    <property type="protein sequence ID" value="AVQ30960.1"/>
    <property type="molecule type" value="Genomic_DNA"/>
</dbReference>
<evidence type="ECO:0000313" key="2">
    <source>
        <dbReference type="Proteomes" id="UP000241238"/>
    </source>
</evidence>
<reference evidence="2" key="1">
    <citation type="journal article" date="2018" name="MSphere">
        <title>Fusobacterium Genomics Using MinION and Illumina Sequencing Enables Genome Completion and Correction.</title>
        <authorList>
            <person name="Todd S.M."/>
            <person name="Settlage R.E."/>
            <person name="Lahmers K.K."/>
            <person name="Slade D.J."/>
        </authorList>
    </citation>
    <scope>NUCLEOTIDE SEQUENCE [LARGE SCALE GENOMIC DNA]</scope>
    <source>
        <strain evidence="2">ATCC 27725</strain>
    </source>
</reference>
<sequence length="252" mass="29003">MKKLTLTILHRLPNRVRLKLSVPIKNFDSFEKNITHDIKGSIEIKYTPVTKTVIAKFDPENIYLQEVIYKILTAFSIENGMIPVKLLEGTEQKAIERFSVYSGATIIMSGLHMIMNKNGVELQNMMNWFSLGMTSAAIFEHACTEINKKGVFDLEILPAMYLVKSFLNTPKLSLVAMIWLTTFGRHLITTSNSAKEIKIFRIKNQKDNKYHYIANISDDHSIENIGDLLYHIFFRKGRDLVKPSEKYITINK</sequence>